<protein>
    <submittedName>
        <fullName evidence="1">Uncharacterized protein</fullName>
    </submittedName>
</protein>
<evidence type="ECO:0000313" key="1">
    <source>
        <dbReference type="EMBL" id="CAF0958103.1"/>
    </source>
</evidence>
<accession>A0A814DTK9</accession>
<organism evidence="1 2">
    <name type="scientific">Brachionus calyciflorus</name>
    <dbReference type="NCBI Taxonomy" id="104777"/>
    <lineage>
        <taxon>Eukaryota</taxon>
        <taxon>Metazoa</taxon>
        <taxon>Spiralia</taxon>
        <taxon>Gnathifera</taxon>
        <taxon>Rotifera</taxon>
        <taxon>Eurotatoria</taxon>
        <taxon>Monogononta</taxon>
        <taxon>Pseudotrocha</taxon>
        <taxon>Ploima</taxon>
        <taxon>Brachionidae</taxon>
        <taxon>Brachionus</taxon>
    </lineage>
</organism>
<dbReference type="EMBL" id="CAJNOC010002920">
    <property type="protein sequence ID" value="CAF0958103.1"/>
    <property type="molecule type" value="Genomic_DNA"/>
</dbReference>
<evidence type="ECO:0000313" key="2">
    <source>
        <dbReference type="Proteomes" id="UP000663879"/>
    </source>
</evidence>
<dbReference type="Proteomes" id="UP000663879">
    <property type="component" value="Unassembled WGS sequence"/>
</dbReference>
<name>A0A814DTK9_9BILA</name>
<gene>
    <name evidence="1" type="ORF">OXX778_LOCUS14301</name>
</gene>
<dbReference type="OrthoDB" id="8193306at2759"/>
<dbReference type="AlphaFoldDB" id="A0A814DTK9"/>
<comment type="caution">
    <text evidence="1">The sequence shown here is derived from an EMBL/GenBank/DDBJ whole genome shotgun (WGS) entry which is preliminary data.</text>
</comment>
<proteinExistence type="predicted"/>
<keyword evidence="2" id="KW-1185">Reference proteome</keyword>
<sequence length="260" mass="30607">MDIQLTRLELFNQMKDFLKYESVIFVEKSIEFIKNRYPNNSKIDENIELIRDKLRRFQFKVIEKLNKHSRHINRFLRIESIWLDSKIFEEILKANSEEFFQPESQNSIKKSKTGNLSFYFYLILKKDLYLLILKKYNGLPELSYEQMSKRSKDRVARILANENSNEKLLRSLIKSSKKYRKSLIPLLSQITEPGSASKMTKVLKANSQTPKMLTAETALALISICSLSQDDYQTIRNVTKAHHADIFPSYHKVLKAKKEC</sequence>
<reference evidence="1" key="1">
    <citation type="submission" date="2021-02" db="EMBL/GenBank/DDBJ databases">
        <authorList>
            <person name="Nowell W R."/>
        </authorList>
    </citation>
    <scope>NUCLEOTIDE SEQUENCE</scope>
    <source>
        <strain evidence="1">Ploen Becks lab</strain>
    </source>
</reference>